<sequence length="249" mass="29149">MSRTGTMSLYVALKELGYACYHMVKCSLDNSNNSLGNWNQAIEAKYHGKGRAFQGSADFDRMLWRYDAVTDIPCILFAEELIDAYPNAQIILTNRNIDTWAISVERSFMSILTMKRWKLLERLDTVWTRPYIKLLTSALDIWTDGNWKDRSRLMASFKDHYEHVREAAQARGRPVLEYRVHEGWGPLCKFLGKEQPDRPFPKVNQGDWTAQYHVVVFWWVFLTKVWWVLVSFGLSLVVVLVAWWVRSSE</sequence>
<organism evidence="2 3">
    <name type="scientific">Aspergillus sclerotioniger CBS 115572</name>
    <dbReference type="NCBI Taxonomy" id="1450535"/>
    <lineage>
        <taxon>Eukaryota</taxon>
        <taxon>Fungi</taxon>
        <taxon>Dikarya</taxon>
        <taxon>Ascomycota</taxon>
        <taxon>Pezizomycotina</taxon>
        <taxon>Eurotiomycetes</taxon>
        <taxon>Eurotiomycetidae</taxon>
        <taxon>Eurotiales</taxon>
        <taxon>Aspergillaceae</taxon>
        <taxon>Aspergillus</taxon>
        <taxon>Aspergillus subgen. Circumdati</taxon>
    </lineage>
</organism>
<keyword evidence="1" id="KW-1133">Transmembrane helix</keyword>
<keyword evidence="3" id="KW-1185">Reference proteome</keyword>
<dbReference type="PANTHER" id="PTHR36978">
    <property type="entry name" value="P-LOOP CONTAINING NUCLEOTIDE TRIPHOSPHATE HYDROLASE"/>
    <property type="match status" value="1"/>
</dbReference>
<dbReference type="InterPro" id="IPR040632">
    <property type="entry name" value="Sulfotransfer_4"/>
</dbReference>
<dbReference type="InterPro" id="IPR027417">
    <property type="entry name" value="P-loop_NTPase"/>
</dbReference>
<dbReference type="Pfam" id="PF17784">
    <property type="entry name" value="Sulfotransfer_4"/>
    <property type="match status" value="1"/>
</dbReference>
<feature type="transmembrane region" description="Helical" evidence="1">
    <location>
        <begin position="225"/>
        <end position="245"/>
    </location>
</feature>
<dbReference type="RefSeq" id="XP_025472157.1">
    <property type="nucleotide sequence ID" value="XM_025616526.1"/>
</dbReference>
<dbReference type="Gene3D" id="3.40.50.300">
    <property type="entry name" value="P-loop containing nucleotide triphosphate hydrolases"/>
    <property type="match status" value="1"/>
</dbReference>
<dbReference type="EMBL" id="MSFK01000003">
    <property type="protein sequence ID" value="PWY95396.1"/>
    <property type="molecule type" value="Genomic_DNA"/>
</dbReference>
<dbReference type="AlphaFoldDB" id="A0A317X9X9"/>
<proteinExistence type="predicted"/>
<dbReference type="OrthoDB" id="408152at2759"/>
<reference evidence="2 3" key="1">
    <citation type="submission" date="2016-12" db="EMBL/GenBank/DDBJ databases">
        <title>The genomes of Aspergillus section Nigri reveals drivers in fungal speciation.</title>
        <authorList>
            <consortium name="DOE Joint Genome Institute"/>
            <person name="Vesth T.C."/>
            <person name="Nybo J."/>
            <person name="Theobald S."/>
            <person name="Brandl J."/>
            <person name="Frisvad J.C."/>
            <person name="Nielsen K.F."/>
            <person name="Lyhne E.K."/>
            <person name="Kogle M.E."/>
            <person name="Kuo A."/>
            <person name="Riley R."/>
            <person name="Clum A."/>
            <person name="Nolan M."/>
            <person name="Lipzen A."/>
            <person name="Salamov A."/>
            <person name="Henrissat B."/>
            <person name="Wiebenga A."/>
            <person name="De Vries R.P."/>
            <person name="Grigoriev I.V."/>
            <person name="Mortensen U.H."/>
            <person name="Andersen M.R."/>
            <person name="Baker S.E."/>
        </authorList>
    </citation>
    <scope>NUCLEOTIDE SEQUENCE [LARGE SCALE GENOMIC DNA]</scope>
    <source>
        <strain evidence="2 3">CBS 115572</strain>
    </source>
</reference>
<keyword evidence="1" id="KW-0472">Membrane</keyword>
<comment type="caution">
    <text evidence="2">The sequence shown here is derived from an EMBL/GenBank/DDBJ whole genome shotgun (WGS) entry which is preliminary data.</text>
</comment>
<keyword evidence="1" id="KW-0812">Transmembrane</keyword>
<accession>A0A317X9X9</accession>
<dbReference type="PANTHER" id="PTHR36978:SF4">
    <property type="entry name" value="P-LOOP CONTAINING NUCLEOSIDE TRIPHOSPHATE HYDROLASE PROTEIN"/>
    <property type="match status" value="1"/>
</dbReference>
<evidence type="ECO:0000313" key="2">
    <source>
        <dbReference type="EMBL" id="PWY95396.1"/>
    </source>
</evidence>
<gene>
    <name evidence="2" type="ORF">BO94DRAFT_606791</name>
</gene>
<protein>
    <submittedName>
        <fullName evidence="2">NAD dependent epimerase/dehydratase</fullName>
    </submittedName>
</protein>
<dbReference type="Proteomes" id="UP000246702">
    <property type="component" value="Unassembled WGS sequence"/>
</dbReference>
<dbReference type="STRING" id="1450535.A0A317X9X9"/>
<dbReference type="GeneID" id="37118669"/>
<dbReference type="SUPFAM" id="SSF52540">
    <property type="entry name" value="P-loop containing nucleoside triphosphate hydrolases"/>
    <property type="match status" value="1"/>
</dbReference>
<name>A0A317X9X9_9EURO</name>
<evidence type="ECO:0000313" key="3">
    <source>
        <dbReference type="Proteomes" id="UP000246702"/>
    </source>
</evidence>
<evidence type="ECO:0000256" key="1">
    <source>
        <dbReference type="SAM" id="Phobius"/>
    </source>
</evidence>